<comment type="similarity">
    <text evidence="2">Belongs to the class-V pyridoxal-phosphate-dependent aminotransferase family. Csd subfamily.</text>
</comment>
<proteinExistence type="inferred from homology"/>
<comment type="catalytic activity">
    <reaction evidence="5">
        <text>(sulfur carrier)-H + L-cysteine = (sulfur carrier)-SH + L-alanine</text>
        <dbReference type="Rhea" id="RHEA:43892"/>
        <dbReference type="Rhea" id="RHEA-COMP:14737"/>
        <dbReference type="Rhea" id="RHEA-COMP:14739"/>
        <dbReference type="ChEBI" id="CHEBI:29917"/>
        <dbReference type="ChEBI" id="CHEBI:35235"/>
        <dbReference type="ChEBI" id="CHEBI:57972"/>
        <dbReference type="ChEBI" id="CHEBI:64428"/>
        <dbReference type="EC" id="2.8.1.7"/>
    </reaction>
</comment>
<name>A0A249SN31_9MOLU</name>
<sequence>MNDFKKYFPFYENTVDLVYFDTSATSLKVNQVISAELDYMIKNGTNPHAIDYKKGYEGLQIIEETRELLKQYISASRKEEIVFTSGTTHSINLLAKGLEKIFNESDEILVTELEHSANLLPWIAIANKTKAKVHKLTLNDDFTIDIDSLKKLVNENTKLVTFASVSNTVGSKNNIKLITKVIKKINPNTLVHVDAAQSIGHMRIDVKDLNIDFMSWSAHKMYGPFGVGCLYGKYELLDSLEPLFYGGGMSLKIEQNLVDYTLTSLPEKLEAGTPNISGIVGYKAAIEFVNKIGIDTIEKHELELKKYFIDKIQEKNLNHLIEFYNLHNNAPIVLFNVKGVNPQDITNYLDEKFNIMVRGGANCARRIEGVINTKIAIRASFGINNNKAEIDKFVEALTTVDNFLDALF</sequence>
<evidence type="ECO:0000313" key="8">
    <source>
        <dbReference type="EMBL" id="ASZ09007.1"/>
    </source>
</evidence>
<dbReference type="PROSITE" id="PS00595">
    <property type="entry name" value="AA_TRANSFER_CLASS_5"/>
    <property type="match status" value="1"/>
</dbReference>
<dbReference type="EMBL" id="CP023173">
    <property type="protein sequence ID" value="ASZ09007.1"/>
    <property type="molecule type" value="Genomic_DNA"/>
</dbReference>
<dbReference type="InterPro" id="IPR015424">
    <property type="entry name" value="PyrdxlP-dep_Trfase"/>
</dbReference>
<dbReference type="PANTHER" id="PTHR43586:SF8">
    <property type="entry name" value="CYSTEINE DESULFURASE 1, CHLOROPLASTIC"/>
    <property type="match status" value="1"/>
</dbReference>
<dbReference type="GO" id="GO:0008483">
    <property type="term" value="F:transaminase activity"/>
    <property type="evidence" value="ECO:0007669"/>
    <property type="project" value="UniProtKB-KW"/>
</dbReference>
<dbReference type="EC" id="2.8.1.7" evidence="3"/>
<evidence type="ECO:0000256" key="5">
    <source>
        <dbReference type="ARBA" id="ARBA00050776"/>
    </source>
</evidence>
<dbReference type="InterPro" id="IPR000192">
    <property type="entry name" value="Aminotrans_V_dom"/>
</dbReference>
<dbReference type="InterPro" id="IPR020578">
    <property type="entry name" value="Aminotrans_V_PyrdxlP_BS"/>
</dbReference>
<evidence type="ECO:0000256" key="3">
    <source>
        <dbReference type="ARBA" id="ARBA00012239"/>
    </source>
</evidence>
<evidence type="ECO:0000313" key="9">
    <source>
        <dbReference type="Proteomes" id="UP000232229"/>
    </source>
</evidence>
<dbReference type="Gene3D" id="3.40.640.10">
    <property type="entry name" value="Type I PLP-dependent aspartate aminotransferase-like (Major domain)"/>
    <property type="match status" value="1"/>
</dbReference>
<evidence type="ECO:0000256" key="1">
    <source>
        <dbReference type="ARBA" id="ARBA00001933"/>
    </source>
</evidence>
<organism evidence="8 9">
    <name type="scientific">Mesoplasma chauliocola</name>
    <dbReference type="NCBI Taxonomy" id="216427"/>
    <lineage>
        <taxon>Bacteria</taxon>
        <taxon>Bacillati</taxon>
        <taxon>Mycoplasmatota</taxon>
        <taxon>Mollicutes</taxon>
        <taxon>Entomoplasmatales</taxon>
        <taxon>Entomoplasmataceae</taxon>
        <taxon>Mesoplasma</taxon>
    </lineage>
</organism>
<dbReference type="AlphaFoldDB" id="A0A249SN31"/>
<keyword evidence="8" id="KW-0032">Aminotransferase</keyword>
<feature type="domain" description="Aminotransferase class V" evidence="7">
    <location>
        <begin position="18"/>
        <end position="393"/>
    </location>
</feature>
<dbReference type="Pfam" id="PF00266">
    <property type="entry name" value="Aminotran_5"/>
    <property type="match status" value="1"/>
</dbReference>
<dbReference type="KEGG" id="mchc:CK556_01380"/>
<gene>
    <name evidence="8" type="ORF">CK556_01380</name>
</gene>
<dbReference type="STRING" id="1336232.GCA_000518825_00152"/>
<dbReference type="Proteomes" id="UP000232229">
    <property type="component" value="Chromosome"/>
</dbReference>
<dbReference type="InterPro" id="IPR016454">
    <property type="entry name" value="Cysteine_dSase"/>
</dbReference>
<keyword evidence="9" id="KW-1185">Reference proteome</keyword>
<reference evidence="8 9" key="1">
    <citation type="submission" date="2017-08" db="EMBL/GenBank/DDBJ databases">
        <title>Complete Genome Sequence of Mesoplasma chauliocola.</title>
        <authorList>
            <person name="Knight T.F.Jr."/>
            <person name="Citino T."/>
        </authorList>
    </citation>
    <scope>NUCLEOTIDE SEQUENCE [LARGE SCALE GENOMIC DNA]</scope>
    <source>
        <strain evidence="8 9">CHPA-2</strain>
    </source>
</reference>
<dbReference type="RefSeq" id="WP_027875293.1">
    <property type="nucleotide sequence ID" value="NZ_CP023173.1"/>
</dbReference>
<evidence type="ECO:0000256" key="4">
    <source>
        <dbReference type="ARBA" id="ARBA00022898"/>
    </source>
</evidence>
<evidence type="ECO:0000259" key="7">
    <source>
        <dbReference type="Pfam" id="PF00266"/>
    </source>
</evidence>
<dbReference type="PIRSF" id="PIRSF005572">
    <property type="entry name" value="NifS"/>
    <property type="match status" value="1"/>
</dbReference>
<protein>
    <recommendedName>
        <fullName evidence="3">cysteine desulfurase</fullName>
        <ecNumber evidence="3">2.8.1.7</ecNumber>
    </recommendedName>
</protein>
<evidence type="ECO:0000256" key="2">
    <source>
        <dbReference type="ARBA" id="ARBA00010447"/>
    </source>
</evidence>
<dbReference type="GO" id="GO:0031071">
    <property type="term" value="F:cysteine desulfurase activity"/>
    <property type="evidence" value="ECO:0007669"/>
    <property type="project" value="UniProtKB-EC"/>
</dbReference>
<evidence type="ECO:0000256" key="6">
    <source>
        <dbReference type="RuleBase" id="RU004504"/>
    </source>
</evidence>
<dbReference type="PANTHER" id="PTHR43586">
    <property type="entry name" value="CYSTEINE DESULFURASE"/>
    <property type="match status" value="1"/>
</dbReference>
<dbReference type="SUPFAM" id="SSF53383">
    <property type="entry name" value="PLP-dependent transferases"/>
    <property type="match status" value="1"/>
</dbReference>
<accession>A0A249SN31</accession>
<dbReference type="InterPro" id="IPR015421">
    <property type="entry name" value="PyrdxlP-dep_Trfase_major"/>
</dbReference>
<keyword evidence="4" id="KW-0663">Pyridoxal phosphate</keyword>
<dbReference type="Gene3D" id="3.90.1150.10">
    <property type="entry name" value="Aspartate Aminotransferase, domain 1"/>
    <property type="match status" value="1"/>
</dbReference>
<comment type="cofactor">
    <cofactor evidence="1 6">
        <name>pyridoxal 5'-phosphate</name>
        <dbReference type="ChEBI" id="CHEBI:597326"/>
    </cofactor>
</comment>
<dbReference type="InterPro" id="IPR015422">
    <property type="entry name" value="PyrdxlP-dep_Trfase_small"/>
</dbReference>
<keyword evidence="8" id="KW-0808">Transferase</keyword>